<name>A0ACD3ADZ5_9AGAR</name>
<sequence>MERSARTVSFQRQSRDMRVSTCCKVVTATLTSIPAHAIAETSHNLEVEIAPGGLLRAEHRLGVGSQRPGPFNAAGCDFDACLTLLLRIIEMTTLALTSQFPSSLWSLALGTVRSYDWFTPSDGTLVSGATCAEHWGTRRWAGILLRALQPTCSAYTLLHPTT</sequence>
<dbReference type="Proteomes" id="UP000308600">
    <property type="component" value="Unassembled WGS sequence"/>
</dbReference>
<proteinExistence type="predicted"/>
<accession>A0ACD3ADZ5</accession>
<organism evidence="1 2">
    <name type="scientific">Pluteus cervinus</name>
    <dbReference type="NCBI Taxonomy" id="181527"/>
    <lineage>
        <taxon>Eukaryota</taxon>
        <taxon>Fungi</taxon>
        <taxon>Dikarya</taxon>
        <taxon>Basidiomycota</taxon>
        <taxon>Agaricomycotina</taxon>
        <taxon>Agaricomycetes</taxon>
        <taxon>Agaricomycetidae</taxon>
        <taxon>Agaricales</taxon>
        <taxon>Pluteineae</taxon>
        <taxon>Pluteaceae</taxon>
        <taxon>Pluteus</taxon>
    </lineage>
</organism>
<gene>
    <name evidence="1" type="ORF">BDN72DRAFT_902021</name>
</gene>
<evidence type="ECO:0000313" key="1">
    <source>
        <dbReference type="EMBL" id="TFK63891.1"/>
    </source>
</evidence>
<protein>
    <submittedName>
        <fullName evidence="1">Uncharacterized protein</fullName>
    </submittedName>
</protein>
<keyword evidence="2" id="KW-1185">Reference proteome</keyword>
<evidence type="ECO:0000313" key="2">
    <source>
        <dbReference type="Proteomes" id="UP000308600"/>
    </source>
</evidence>
<reference evidence="1 2" key="1">
    <citation type="journal article" date="2019" name="Nat. Ecol. Evol.">
        <title>Megaphylogeny resolves global patterns of mushroom evolution.</title>
        <authorList>
            <person name="Varga T."/>
            <person name="Krizsan K."/>
            <person name="Foldi C."/>
            <person name="Dima B."/>
            <person name="Sanchez-Garcia M."/>
            <person name="Sanchez-Ramirez S."/>
            <person name="Szollosi G.J."/>
            <person name="Szarkandi J.G."/>
            <person name="Papp V."/>
            <person name="Albert L."/>
            <person name="Andreopoulos W."/>
            <person name="Angelini C."/>
            <person name="Antonin V."/>
            <person name="Barry K.W."/>
            <person name="Bougher N.L."/>
            <person name="Buchanan P."/>
            <person name="Buyck B."/>
            <person name="Bense V."/>
            <person name="Catcheside P."/>
            <person name="Chovatia M."/>
            <person name="Cooper J."/>
            <person name="Damon W."/>
            <person name="Desjardin D."/>
            <person name="Finy P."/>
            <person name="Geml J."/>
            <person name="Haridas S."/>
            <person name="Hughes K."/>
            <person name="Justo A."/>
            <person name="Karasinski D."/>
            <person name="Kautmanova I."/>
            <person name="Kiss B."/>
            <person name="Kocsube S."/>
            <person name="Kotiranta H."/>
            <person name="LaButti K.M."/>
            <person name="Lechner B.E."/>
            <person name="Liimatainen K."/>
            <person name="Lipzen A."/>
            <person name="Lukacs Z."/>
            <person name="Mihaltcheva S."/>
            <person name="Morgado L.N."/>
            <person name="Niskanen T."/>
            <person name="Noordeloos M.E."/>
            <person name="Ohm R.A."/>
            <person name="Ortiz-Santana B."/>
            <person name="Ovrebo C."/>
            <person name="Racz N."/>
            <person name="Riley R."/>
            <person name="Savchenko A."/>
            <person name="Shiryaev A."/>
            <person name="Soop K."/>
            <person name="Spirin V."/>
            <person name="Szebenyi C."/>
            <person name="Tomsovsky M."/>
            <person name="Tulloss R.E."/>
            <person name="Uehling J."/>
            <person name="Grigoriev I.V."/>
            <person name="Vagvolgyi C."/>
            <person name="Papp T."/>
            <person name="Martin F.M."/>
            <person name="Miettinen O."/>
            <person name="Hibbett D.S."/>
            <person name="Nagy L.G."/>
        </authorList>
    </citation>
    <scope>NUCLEOTIDE SEQUENCE [LARGE SCALE GENOMIC DNA]</scope>
    <source>
        <strain evidence="1 2">NL-1719</strain>
    </source>
</reference>
<dbReference type="EMBL" id="ML208499">
    <property type="protein sequence ID" value="TFK63891.1"/>
    <property type="molecule type" value="Genomic_DNA"/>
</dbReference>